<dbReference type="VEuPathDB" id="FungiDB:F9C07_2280418"/>
<proteinExistence type="predicted"/>
<name>A0A7U2R058_ASPFN</name>
<dbReference type="EMBL" id="CP044617">
    <property type="protein sequence ID" value="QRD91094.1"/>
    <property type="molecule type" value="Genomic_DNA"/>
</dbReference>
<feature type="signal peptide" evidence="1">
    <location>
        <begin position="1"/>
        <end position="17"/>
    </location>
</feature>
<keyword evidence="1" id="KW-0732">Signal</keyword>
<evidence type="ECO:0000313" key="3">
    <source>
        <dbReference type="Proteomes" id="UP000596276"/>
    </source>
</evidence>
<evidence type="ECO:0000313" key="2">
    <source>
        <dbReference type="EMBL" id="QRD91094.1"/>
    </source>
</evidence>
<accession>A0A7U2R058</accession>
<reference evidence="3" key="1">
    <citation type="journal article" date="2021" name="G3 (Bethesda)">
        <title>Chromosome assembled and annotated genome sequence of Aspergillus flavus NRRL 3357.</title>
        <authorList>
            <person name="Skerker J.M."/>
            <person name="Pianalto K.M."/>
            <person name="Mondo S.J."/>
            <person name="Yang K."/>
            <person name="Arkin A.P."/>
            <person name="Keller N.P."/>
            <person name="Grigoriev I.V."/>
            <person name="Louise Glass N.L."/>
        </authorList>
    </citation>
    <scope>NUCLEOTIDE SEQUENCE [LARGE SCALE GENOMIC DNA]</scope>
    <source>
        <strain evidence="3">ATCC 200026 / FGSC A1120 / IAM 13836 / NRRL 3357 / JCM 12722 / SRRC 167</strain>
    </source>
</reference>
<evidence type="ECO:0000256" key="1">
    <source>
        <dbReference type="SAM" id="SignalP"/>
    </source>
</evidence>
<feature type="chain" id="PRO_5030959874" evidence="1">
    <location>
        <begin position="18"/>
        <end position="96"/>
    </location>
</feature>
<protein>
    <submittedName>
        <fullName evidence="2">Uncharacterized protein</fullName>
    </submittedName>
</protein>
<dbReference type="AlphaFoldDB" id="A0A7U2R058"/>
<dbReference type="VEuPathDB" id="FungiDB:AFLA_007360"/>
<keyword evidence="3" id="KW-1185">Reference proteome</keyword>
<dbReference type="Gene3D" id="2.70.50.70">
    <property type="match status" value="1"/>
</dbReference>
<dbReference type="Proteomes" id="UP000596276">
    <property type="component" value="Chromosome 7"/>
</dbReference>
<gene>
    <name evidence="2" type="ORF">F9C07_2280418</name>
</gene>
<organism evidence="2 3">
    <name type="scientific">Aspergillus flavus (strain ATCC 200026 / FGSC A1120 / IAM 13836 / NRRL 3357 / JCM 12722 / SRRC 167)</name>
    <dbReference type="NCBI Taxonomy" id="332952"/>
    <lineage>
        <taxon>Eukaryota</taxon>
        <taxon>Fungi</taxon>
        <taxon>Dikarya</taxon>
        <taxon>Ascomycota</taxon>
        <taxon>Pezizomycotina</taxon>
        <taxon>Eurotiomycetes</taxon>
        <taxon>Eurotiomycetidae</taxon>
        <taxon>Eurotiales</taxon>
        <taxon>Aspergillaceae</taxon>
        <taxon>Aspergillus</taxon>
        <taxon>Aspergillus subgen. Circumdati</taxon>
    </lineage>
</organism>
<sequence>MMLFKSVLGILCSSSMAAAHMEISWPYPLRGRFDPYSDPFLIDYSMTSPLYPDGSSFLCEGYQMNTAWRATVSYTAGDTYNITLSGSLGRARKTDQ</sequence>